<reference evidence="3" key="1">
    <citation type="journal article" date="2015" name="ISME J.">
        <title>Draft Genome Sequence of Streptomyces incarnatus NRRL8089, which Produces the Nucleoside Antibiotic Sinefungin.</title>
        <authorList>
            <person name="Oshima K."/>
            <person name="Hattori M."/>
            <person name="Shimizu H."/>
            <person name="Fukuda K."/>
            <person name="Nemoto M."/>
            <person name="Inagaki K."/>
            <person name="Tamura T."/>
        </authorList>
    </citation>
    <scope>NUCLEOTIDE SEQUENCE</scope>
    <source>
        <strain evidence="3">FACHB-1375</strain>
    </source>
</reference>
<dbReference type="PANTHER" id="PTHR37096">
    <property type="entry name" value="YALI0E33429P"/>
    <property type="match status" value="1"/>
</dbReference>
<keyword evidence="3" id="KW-0067">ATP-binding</keyword>
<keyword evidence="3" id="KW-0547">Nucleotide-binding</keyword>
<dbReference type="AlphaFoldDB" id="A0A926VKM5"/>
<evidence type="ECO:0000256" key="1">
    <source>
        <dbReference type="SAM" id="Phobius"/>
    </source>
</evidence>
<dbReference type="Gene3D" id="3.40.50.300">
    <property type="entry name" value="P-loop containing nucleotide triphosphate hydrolases"/>
    <property type="match status" value="1"/>
</dbReference>
<reference evidence="3" key="2">
    <citation type="submission" date="2020-08" db="EMBL/GenBank/DDBJ databases">
        <authorList>
            <person name="Chen M."/>
            <person name="Teng W."/>
            <person name="Zhao L."/>
            <person name="Hu C."/>
            <person name="Zhou Y."/>
            <person name="Han B."/>
            <person name="Song L."/>
            <person name="Shu W."/>
        </authorList>
    </citation>
    <scope>NUCLEOTIDE SEQUENCE</scope>
    <source>
        <strain evidence="3">FACHB-1375</strain>
    </source>
</reference>
<sequence>MTNSSLPSCPFIPGPMITDPQFFVGRKTELEAITSRMTGAQPISINIVGKRSIGKSSLLYHFFQTYEQRVQNPNRYVGIYLDLQNSQCHDEIDFYHAVARQLFNQPKVRSQRSLTRPFQVTSFDRQAFSAVLGEWKRQGVLPVLCLDEFEALFHHPKQFDAGFFDNLRFLINGNSLMLVVASHRKLDFYGKRYNLTSSFFNLAYVLTLGELTEEEARELVSLPAKTGAPAALRNDEQRLARQWGGCHPYLLQLAGSLLWEARQQKQKVGWAKAKFEQQARRIPKGFWNITSSAKYFGKTVSGIALLILVVAVVVSLVKQTQVLEALQKVLGKW</sequence>
<dbReference type="InterPro" id="IPR027417">
    <property type="entry name" value="P-loop_NTPase"/>
</dbReference>
<dbReference type="GO" id="GO:0005524">
    <property type="term" value="F:ATP binding"/>
    <property type="evidence" value="ECO:0007669"/>
    <property type="project" value="UniProtKB-KW"/>
</dbReference>
<feature type="domain" description="Novel STAND NTPase 1" evidence="2">
    <location>
        <begin position="19"/>
        <end position="265"/>
    </location>
</feature>
<organism evidence="3 4">
    <name type="scientific">Aerosakkonema funiforme FACHB-1375</name>
    <dbReference type="NCBI Taxonomy" id="2949571"/>
    <lineage>
        <taxon>Bacteria</taxon>
        <taxon>Bacillati</taxon>
        <taxon>Cyanobacteriota</taxon>
        <taxon>Cyanophyceae</taxon>
        <taxon>Oscillatoriophycideae</taxon>
        <taxon>Aerosakkonematales</taxon>
        <taxon>Aerosakkonemataceae</taxon>
        <taxon>Aerosakkonema</taxon>
    </lineage>
</organism>
<proteinExistence type="predicted"/>
<keyword evidence="1" id="KW-0812">Transmembrane</keyword>
<dbReference type="Pfam" id="PF20703">
    <property type="entry name" value="nSTAND1"/>
    <property type="match status" value="1"/>
</dbReference>
<comment type="caution">
    <text evidence="3">The sequence shown here is derived from an EMBL/GenBank/DDBJ whole genome shotgun (WGS) entry which is preliminary data.</text>
</comment>
<evidence type="ECO:0000313" key="3">
    <source>
        <dbReference type="EMBL" id="MBD2185621.1"/>
    </source>
</evidence>
<dbReference type="InterPro" id="IPR051667">
    <property type="entry name" value="Archaeal_ATPase_domain"/>
</dbReference>
<dbReference type="Proteomes" id="UP000641646">
    <property type="component" value="Unassembled WGS sequence"/>
</dbReference>
<name>A0A926VKM5_9CYAN</name>
<feature type="transmembrane region" description="Helical" evidence="1">
    <location>
        <begin position="295"/>
        <end position="317"/>
    </location>
</feature>
<keyword evidence="4" id="KW-1185">Reference proteome</keyword>
<protein>
    <submittedName>
        <fullName evidence="3">ATP-binding protein</fullName>
    </submittedName>
</protein>
<evidence type="ECO:0000259" key="2">
    <source>
        <dbReference type="Pfam" id="PF20703"/>
    </source>
</evidence>
<evidence type="ECO:0000313" key="4">
    <source>
        <dbReference type="Proteomes" id="UP000641646"/>
    </source>
</evidence>
<keyword evidence="1" id="KW-1133">Transmembrane helix</keyword>
<dbReference type="SUPFAM" id="SSF52540">
    <property type="entry name" value="P-loop containing nucleoside triphosphate hydrolases"/>
    <property type="match status" value="1"/>
</dbReference>
<accession>A0A926VKM5</accession>
<dbReference type="PANTHER" id="PTHR37096:SF1">
    <property type="entry name" value="AAA+ ATPASE DOMAIN-CONTAINING PROTEIN"/>
    <property type="match status" value="1"/>
</dbReference>
<dbReference type="InterPro" id="IPR049052">
    <property type="entry name" value="nSTAND1"/>
</dbReference>
<dbReference type="RefSeq" id="WP_190474108.1">
    <property type="nucleotide sequence ID" value="NZ_JACJPW010000132.1"/>
</dbReference>
<dbReference type="EMBL" id="JACJPW010000132">
    <property type="protein sequence ID" value="MBD2185621.1"/>
    <property type="molecule type" value="Genomic_DNA"/>
</dbReference>
<gene>
    <name evidence="3" type="ORF">H6G03_31905</name>
</gene>
<keyword evidence="1" id="KW-0472">Membrane</keyword>